<dbReference type="STRING" id="1776.BHQ18_07920"/>
<evidence type="ECO:0000313" key="1">
    <source>
        <dbReference type="EMBL" id="ODQ90662.1"/>
    </source>
</evidence>
<dbReference type="OrthoDB" id="4620456at2"/>
<sequence>MTDPHAHLGQSLAIAQGLVDQAGALARDAASKIDAGEFSLDDRIKVAHRMFELWVLGGAALAQSALAGPIACATGQALPEPSDPIEIAKRPYDRTISVATSFRQTSDPTVVIPHFLLRFTPVTLPANAGQFQIGLLDSNFSGSVFEGVVRLKGTAAGAGEDLVKVITEL</sequence>
<name>A0A1E3RMK6_MYCFV</name>
<dbReference type="AlphaFoldDB" id="A0A1E3RMK6"/>
<keyword evidence="2" id="KW-1185">Reference proteome</keyword>
<evidence type="ECO:0000313" key="2">
    <source>
        <dbReference type="Proteomes" id="UP000094053"/>
    </source>
</evidence>
<gene>
    <name evidence="1" type="ORF">BHQ18_07920</name>
</gene>
<protein>
    <submittedName>
        <fullName evidence="1">Uncharacterized protein</fullName>
    </submittedName>
</protein>
<organism evidence="1 2">
    <name type="scientific">Mycolicibacterium flavescens</name>
    <name type="common">Mycobacterium flavescens</name>
    <dbReference type="NCBI Taxonomy" id="1776"/>
    <lineage>
        <taxon>Bacteria</taxon>
        <taxon>Bacillati</taxon>
        <taxon>Actinomycetota</taxon>
        <taxon>Actinomycetes</taxon>
        <taxon>Mycobacteriales</taxon>
        <taxon>Mycobacteriaceae</taxon>
        <taxon>Mycolicibacterium</taxon>
    </lineage>
</organism>
<accession>A0A1E3RMK6</accession>
<proteinExistence type="predicted"/>
<reference evidence="2" key="1">
    <citation type="submission" date="2016-09" db="EMBL/GenBank/DDBJ databases">
        <authorList>
            <person name="Greninger A.L."/>
            <person name="Jerome K.R."/>
            <person name="Mcnair B."/>
            <person name="Wallis C."/>
            <person name="Fang F."/>
        </authorList>
    </citation>
    <scope>NUCLEOTIDE SEQUENCE [LARGE SCALE GENOMIC DNA]</scope>
    <source>
        <strain evidence="2">M6</strain>
    </source>
</reference>
<dbReference type="Proteomes" id="UP000094053">
    <property type="component" value="Unassembled WGS sequence"/>
</dbReference>
<comment type="caution">
    <text evidence="1">The sequence shown here is derived from an EMBL/GenBank/DDBJ whole genome shotgun (WGS) entry which is preliminary data.</text>
</comment>
<dbReference type="EMBL" id="MIHA01000005">
    <property type="protein sequence ID" value="ODQ90662.1"/>
    <property type="molecule type" value="Genomic_DNA"/>
</dbReference>
<dbReference type="RefSeq" id="WP_069413059.1">
    <property type="nucleotide sequence ID" value="NZ_JACKUL010000026.1"/>
</dbReference>